<keyword evidence="7" id="KW-0406">Ion transport</keyword>
<sequence>MSPEAVLVAVPAVLGVATVVALPLGRYFGARAGYPLAFLAATSGALLLVLLPEVLEAPVTVTGRWIPALGAEWSLHLDALALVFGLVVTLVGAVVLAYSAHYLDEEHNSARYYGELLGFAASMTLLVLAGDALTLYVGWEGTTLTSYALIASAAGGWLAAVRALLITFAGGLALLAGILLAAAELDTLVLLELADASRWASTPLVAFLVLLVVAAAAKSAQAPFHVWLPPAMVAPTPVSAYLHAAAMVTAGLYLLLRFAEPIAAHPPVAAIVAVLGTVTGVFAAAAAMRRKDMKELLAYSTISQLGFMIALVGVGTRAAIAGALVSFLAHATYKSSLFLATGVYDHLLGTRELPQLAGAGRRIPLATAAVALACLSMAGLPPALGYVGKEEALKGMLSPSSVLRTVIVVGIAAALVLTFAYTVRVAVAALRGVGDRTGHARNASLPHPHLFSLGPVLLAATTVGLGIVAAKVTPLIDAAVEDSIGRPPSQSLGLWHGITPALLTSLVIYAVGGAVFGLWRARGWWRALPDDVGARCFDGFGRRLRAAGRPVERVVAHPSPAVHLAIVFAAVAVVVWLALGHRPAGTAVPAADSGPRWIVSLLLAVTAVVVAQVRGRLTALAVLGGVGFVIAAWYILHGAPQLAAVQLVVDGLTVALAMFVLRHLSSEYPQVSRRRRLGAAAAALLGGSAFAGLSLFQRTPALPRASEIYLHEAQSSSTGNLVTAILTEFRALDTLGETTVIAVAAMGVVAVIRMERESR</sequence>
<dbReference type="GO" id="GO:0015297">
    <property type="term" value="F:antiporter activity"/>
    <property type="evidence" value="ECO:0007669"/>
    <property type="project" value="UniProtKB-KW"/>
</dbReference>
<evidence type="ECO:0000259" key="14">
    <source>
        <dbReference type="Pfam" id="PF20501"/>
    </source>
</evidence>
<keyword evidence="4" id="KW-1003">Cell membrane</keyword>
<dbReference type="Pfam" id="PF00662">
    <property type="entry name" value="Proton_antipo_N"/>
    <property type="match status" value="1"/>
</dbReference>
<evidence type="ECO:0000256" key="7">
    <source>
        <dbReference type="ARBA" id="ARBA00023065"/>
    </source>
</evidence>
<dbReference type="GO" id="GO:0006811">
    <property type="term" value="P:monoatomic ion transport"/>
    <property type="evidence" value="ECO:0007669"/>
    <property type="project" value="UniProtKB-KW"/>
</dbReference>
<feature type="transmembrane region" description="Helical" evidence="10">
    <location>
        <begin position="450"/>
        <end position="472"/>
    </location>
</feature>
<feature type="domain" description="MrpA C-terminal/MbhD" evidence="13">
    <location>
        <begin position="601"/>
        <end position="665"/>
    </location>
</feature>
<dbReference type="InterPro" id="IPR025383">
    <property type="entry name" value="MrpA_C/MbhD"/>
</dbReference>
<feature type="transmembrane region" description="Helical" evidence="10">
    <location>
        <begin position="734"/>
        <end position="752"/>
    </location>
</feature>
<evidence type="ECO:0000256" key="4">
    <source>
        <dbReference type="ARBA" id="ARBA00022475"/>
    </source>
</evidence>
<keyword evidence="2" id="KW-0813">Transport</keyword>
<dbReference type="PRINTS" id="PR01434">
    <property type="entry name" value="NADHDHGNASE5"/>
</dbReference>
<evidence type="ECO:0000256" key="2">
    <source>
        <dbReference type="ARBA" id="ARBA00022448"/>
    </source>
</evidence>
<feature type="transmembrane region" description="Helical" evidence="10">
    <location>
        <begin position="561"/>
        <end position="579"/>
    </location>
</feature>
<dbReference type="InterPro" id="IPR050616">
    <property type="entry name" value="CPA3_Na-H_Antiporter_A"/>
</dbReference>
<keyword evidence="5 9" id="KW-0812">Transmembrane</keyword>
<reference evidence="15 16" key="1">
    <citation type="submission" date="2018-07" db="EMBL/GenBank/DDBJ databases">
        <title>Genomic Encyclopedia of Type Strains, Phase III (KMG-III): the genomes of soil and plant-associated and newly described type strains.</title>
        <authorList>
            <person name="Whitman W."/>
        </authorList>
    </citation>
    <scope>NUCLEOTIDE SEQUENCE [LARGE SCALE GENOMIC DNA]</scope>
    <source>
        <strain evidence="15 16">CECT 8575</strain>
    </source>
</reference>
<feature type="transmembrane region" description="Helical" evidence="10">
    <location>
        <begin position="677"/>
        <end position="696"/>
    </location>
</feature>
<evidence type="ECO:0000313" key="16">
    <source>
        <dbReference type="Proteomes" id="UP000253495"/>
    </source>
</evidence>
<feature type="transmembrane region" description="Helical" evidence="10">
    <location>
        <begin position="75"/>
        <end position="100"/>
    </location>
</feature>
<comment type="subcellular location">
    <subcellularLocation>
        <location evidence="1">Cell membrane</location>
        <topology evidence="1">Multi-pass membrane protein</topology>
    </subcellularLocation>
    <subcellularLocation>
        <location evidence="9">Membrane</location>
        <topology evidence="9">Multi-pass membrane protein</topology>
    </subcellularLocation>
</comment>
<dbReference type="OrthoDB" id="9811798at2"/>
<dbReference type="RefSeq" id="WP_114454892.1">
    <property type="nucleotide sequence ID" value="NZ_QPJC01000018.1"/>
</dbReference>
<feature type="transmembrane region" description="Helical" evidence="10">
    <location>
        <begin position="642"/>
        <end position="665"/>
    </location>
</feature>
<proteinExistence type="predicted"/>
<feature type="transmembrane region" description="Helical" evidence="10">
    <location>
        <begin position="407"/>
        <end position="430"/>
    </location>
</feature>
<feature type="domain" description="NADH-Ubiquinone oxidoreductase (complex I) chain 5 N-terminal" evidence="12">
    <location>
        <begin position="69"/>
        <end position="113"/>
    </location>
</feature>
<dbReference type="AlphaFoldDB" id="A0A368VFX8"/>
<feature type="transmembrane region" description="Helical" evidence="10">
    <location>
        <begin position="365"/>
        <end position="387"/>
    </location>
</feature>
<feature type="transmembrane region" description="Helical" evidence="10">
    <location>
        <begin position="112"/>
        <end position="138"/>
    </location>
</feature>
<feature type="domain" description="MrpA C-terminal/MbhE" evidence="14">
    <location>
        <begin position="675"/>
        <end position="756"/>
    </location>
</feature>
<evidence type="ECO:0000256" key="1">
    <source>
        <dbReference type="ARBA" id="ARBA00004651"/>
    </source>
</evidence>
<feature type="domain" description="NADH:quinone oxidoreductase/Mrp antiporter transmembrane" evidence="11">
    <location>
        <begin position="129"/>
        <end position="409"/>
    </location>
</feature>
<name>A0A368VFX8_9ACTN</name>
<comment type="caution">
    <text evidence="15">The sequence shown here is derived from an EMBL/GenBank/DDBJ whole genome shotgun (WGS) entry which is preliminary data.</text>
</comment>
<dbReference type="PANTHER" id="PTHR43373:SF1">
    <property type="entry name" value="NA(+)_H(+) ANTIPORTER SUBUNIT A"/>
    <property type="match status" value="1"/>
</dbReference>
<feature type="transmembrane region" description="Helical" evidence="10">
    <location>
        <begin position="594"/>
        <end position="611"/>
    </location>
</feature>
<accession>A0A368VFX8</accession>
<dbReference type="Proteomes" id="UP000253495">
    <property type="component" value="Unassembled WGS sequence"/>
</dbReference>
<gene>
    <name evidence="15" type="ORF">DFQ14_11817</name>
</gene>
<evidence type="ECO:0000256" key="9">
    <source>
        <dbReference type="RuleBase" id="RU000320"/>
    </source>
</evidence>
<evidence type="ECO:0000259" key="13">
    <source>
        <dbReference type="Pfam" id="PF13244"/>
    </source>
</evidence>
<dbReference type="Pfam" id="PF20501">
    <property type="entry name" value="MbhE"/>
    <property type="match status" value="1"/>
</dbReference>
<dbReference type="EMBL" id="QPJC01000018">
    <property type="protein sequence ID" value="RCW39125.1"/>
    <property type="molecule type" value="Genomic_DNA"/>
</dbReference>
<keyword evidence="3" id="KW-0050">Antiport</keyword>
<feature type="transmembrane region" description="Helical" evidence="10">
    <location>
        <begin position="268"/>
        <end position="287"/>
    </location>
</feature>
<feature type="transmembrane region" description="Helical" evidence="10">
    <location>
        <begin position="199"/>
        <end position="217"/>
    </location>
</feature>
<evidence type="ECO:0000256" key="5">
    <source>
        <dbReference type="ARBA" id="ARBA00022692"/>
    </source>
</evidence>
<dbReference type="PANTHER" id="PTHR43373">
    <property type="entry name" value="NA(+)/H(+) ANTIPORTER SUBUNIT"/>
    <property type="match status" value="1"/>
</dbReference>
<feature type="transmembrane region" description="Helical" evidence="10">
    <location>
        <begin position="36"/>
        <end position="55"/>
    </location>
</feature>
<dbReference type="Pfam" id="PF00361">
    <property type="entry name" value="Proton_antipo_M"/>
    <property type="match status" value="1"/>
</dbReference>
<evidence type="ECO:0000313" key="15">
    <source>
        <dbReference type="EMBL" id="RCW39125.1"/>
    </source>
</evidence>
<keyword evidence="6 10" id="KW-1133">Transmembrane helix</keyword>
<keyword evidence="16" id="KW-1185">Reference proteome</keyword>
<keyword evidence="8 10" id="KW-0472">Membrane</keyword>
<evidence type="ECO:0000259" key="11">
    <source>
        <dbReference type="Pfam" id="PF00361"/>
    </source>
</evidence>
<feature type="transmembrane region" description="Helical" evidence="10">
    <location>
        <begin position="6"/>
        <end position="24"/>
    </location>
</feature>
<evidence type="ECO:0000256" key="6">
    <source>
        <dbReference type="ARBA" id="ARBA00022989"/>
    </source>
</evidence>
<evidence type="ECO:0000256" key="10">
    <source>
        <dbReference type="SAM" id="Phobius"/>
    </source>
</evidence>
<dbReference type="GO" id="GO:0005886">
    <property type="term" value="C:plasma membrane"/>
    <property type="evidence" value="ECO:0007669"/>
    <property type="project" value="UniProtKB-SubCell"/>
</dbReference>
<dbReference type="Pfam" id="PF13244">
    <property type="entry name" value="MbhD"/>
    <property type="match status" value="1"/>
</dbReference>
<feature type="transmembrane region" description="Helical" evidence="10">
    <location>
        <begin position="618"/>
        <end position="636"/>
    </location>
</feature>
<feature type="transmembrane region" description="Helical" evidence="10">
    <location>
        <begin position="238"/>
        <end position="256"/>
    </location>
</feature>
<protein>
    <submittedName>
        <fullName evidence="15">Multisubunit sodium/proton antiporter MrpA subunit /multisubunit sodium/proton antiporter MrpB subunit</fullName>
    </submittedName>
</protein>
<organism evidence="15 16">
    <name type="scientific">Halopolyspora algeriensis</name>
    <dbReference type="NCBI Taxonomy" id="1500506"/>
    <lineage>
        <taxon>Bacteria</taxon>
        <taxon>Bacillati</taxon>
        <taxon>Actinomycetota</taxon>
        <taxon>Actinomycetes</taxon>
        <taxon>Actinomycetes incertae sedis</taxon>
        <taxon>Halopolyspora</taxon>
    </lineage>
</organism>
<evidence type="ECO:0000256" key="3">
    <source>
        <dbReference type="ARBA" id="ARBA00022449"/>
    </source>
</evidence>
<dbReference type="InterPro" id="IPR046806">
    <property type="entry name" value="MrpA_C/MbhE"/>
</dbReference>
<dbReference type="InterPro" id="IPR001750">
    <property type="entry name" value="ND/Mrp_TM"/>
</dbReference>
<evidence type="ECO:0000259" key="12">
    <source>
        <dbReference type="Pfam" id="PF00662"/>
    </source>
</evidence>
<feature type="transmembrane region" description="Helical" evidence="10">
    <location>
        <begin position="492"/>
        <end position="519"/>
    </location>
</feature>
<dbReference type="InterPro" id="IPR001516">
    <property type="entry name" value="Proton_antipo_N"/>
</dbReference>
<evidence type="ECO:0000256" key="8">
    <source>
        <dbReference type="ARBA" id="ARBA00023136"/>
    </source>
</evidence>